<name>A0A2P9HF22_9HYPH</name>
<sequence>MSETITLDTHDAIREWAALRNGNPAFVITSVDLDEPPLLRIVFEPEFFADVERPLDATGLEVVEWDDWFEVFDQQGLAMLVATPQPGKLDNFYQVLKA</sequence>
<evidence type="ECO:0000313" key="1">
    <source>
        <dbReference type="EMBL" id="SPL62685.1"/>
    </source>
</evidence>
<dbReference type="AlphaFoldDB" id="A0A2P9HF22"/>
<accession>A0A2P9HF22</accession>
<dbReference type="Proteomes" id="UP000246073">
    <property type="component" value="Unassembled WGS sequence"/>
</dbReference>
<reference evidence="2" key="1">
    <citation type="submission" date="2017-12" db="EMBL/GenBank/DDBJ databases">
        <authorList>
            <person name="Diaz M."/>
        </authorList>
    </citation>
    <scope>NUCLEOTIDE SEQUENCE [LARGE SCALE GENOMIC DNA]</scope>
    <source>
        <strain evidence="2">FI11154</strain>
    </source>
</reference>
<dbReference type="EMBL" id="OOFM01000003">
    <property type="protein sequence ID" value="SPL62685.1"/>
    <property type="molecule type" value="Genomic_DNA"/>
</dbReference>
<evidence type="ECO:0000313" key="2">
    <source>
        <dbReference type="Proteomes" id="UP000246073"/>
    </source>
</evidence>
<protein>
    <submittedName>
        <fullName evidence="1">Uncharacterized protein</fullName>
    </submittedName>
</protein>
<organism evidence="1 2">
    <name type="scientific">Ochrobactrum soli</name>
    <dbReference type="NCBI Taxonomy" id="2448455"/>
    <lineage>
        <taxon>Bacteria</taxon>
        <taxon>Pseudomonadati</taxon>
        <taxon>Pseudomonadota</taxon>
        <taxon>Alphaproteobacteria</taxon>
        <taxon>Hyphomicrobiales</taxon>
        <taxon>Brucellaceae</taxon>
        <taxon>Brucella/Ochrobactrum group</taxon>
        <taxon>Ochrobactrum</taxon>
    </lineage>
</organism>
<proteinExistence type="predicted"/>
<gene>
    <name evidence="1" type="ORF">OHAE_5292</name>
</gene>